<protein>
    <submittedName>
        <fullName evidence="1">DNA repair protein MmcB-related protein</fullName>
    </submittedName>
</protein>
<proteinExistence type="predicted"/>
<dbReference type="OrthoDB" id="2828561at2"/>
<gene>
    <name evidence="1" type="ORF">EJP82_00980</name>
</gene>
<comment type="caution">
    <text evidence="1">The sequence shown here is derived from an EMBL/GenBank/DDBJ whole genome shotgun (WGS) entry which is preliminary data.</text>
</comment>
<dbReference type="Pfam" id="PF06319">
    <property type="entry name" value="MmcB-like"/>
    <property type="match status" value="1"/>
</dbReference>
<sequence>MFLTEVKTGRTYDNNELLKFDALAMKPSWANPCLTGYEVKVSRSDFMQDQKWPGYMAYCNKFSFVCPKGLIQKEELPEEVGLIWYYPDTGALRTIRPAKHRLVEIPSDIYQYMLMSRIDPDRHPFFGSRREMLEAYVEDRVNRKSLGKEVGSKLANELYEARKQLDENQWEYNNLKSESELMGTVRTVLAEYGIRIYKYNDWQSQIRQRMTTGVNPQMIKLLNEVTENAEKLKMMVEPKEDAI</sequence>
<organism evidence="1 2">
    <name type="scientific">Paenibacillus anaericanus</name>
    <dbReference type="NCBI Taxonomy" id="170367"/>
    <lineage>
        <taxon>Bacteria</taxon>
        <taxon>Bacillati</taxon>
        <taxon>Bacillota</taxon>
        <taxon>Bacilli</taxon>
        <taxon>Bacillales</taxon>
        <taxon>Paenibacillaceae</taxon>
        <taxon>Paenibacillus</taxon>
    </lineage>
</organism>
<name>A0A433YFY9_9BACL</name>
<keyword evidence="2" id="KW-1185">Reference proteome</keyword>
<dbReference type="EMBL" id="RZNY01000001">
    <property type="protein sequence ID" value="RUT48786.1"/>
    <property type="molecule type" value="Genomic_DNA"/>
</dbReference>
<dbReference type="InterPro" id="IPR009394">
    <property type="entry name" value="MmcB-like"/>
</dbReference>
<reference evidence="1 2" key="1">
    <citation type="submission" date="2018-12" db="EMBL/GenBank/DDBJ databases">
        <authorList>
            <person name="Sun L."/>
            <person name="Chen Z."/>
        </authorList>
    </citation>
    <scope>NUCLEOTIDE SEQUENCE [LARGE SCALE GENOMIC DNA]</scope>
    <source>
        <strain evidence="1 2">DSM 15890</strain>
    </source>
</reference>
<evidence type="ECO:0000313" key="2">
    <source>
        <dbReference type="Proteomes" id="UP000279446"/>
    </source>
</evidence>
<dbReference type="Proteomes" id="UP000279446">
    <property type="component" value="Unassembled WGS sequence"/>
</dbReference>
<evidence type="ECO:0000313" key="1">
    <source>
        <dbReference type="EMBL" id="RUT48786.1"/>
    </source>
</evidence>
<accession>A0A433YFY9</accession>
<dbReference type="AlphaFoldDB" id="A0A433YFY9"/>